<dbReference type="SUPFAM" id="SSF56574">
    <property type="entry name" value="Serpins"/>
    <property type="match status" value="1"/>
</dbReference>
<feature type="signal peptide" evidence="7">
    <location>
        <begin position="1"/>
        <end position="21"/>
    </location>
</feature>
<evidence type="ECO:0000259" key="8">
    <source>
        <dbReference type="SMART" id="SM00093"/>
    </source>
</evidence>
<dbReference type="AlphaFoldDB" id="A0A670HZ66"/>
<dbReference type="Pfam" id="PF00079">
    <property type="entry name" value="Serpin"/>
    <property type="match status" value="1"/>
</dbReference>
<keyword evidence="3 7" id="KW-0732">Signal</keyword>
<dbReference type="Proteomes" id="UP000472272">
    <property type="component" value="Chromosome 1"/>
</dbReference>
<evidence type="ECO:0000256" key="7">
    <source>
        <dbReference type="SAM" id="SignalP"/>
    </source>
</evidence>
<reference evidence="9" key="3">
    <citation type="submission" date="2025-09" db="UniProtKB">
        <authorList>
            <consortium name="Ensembl"/>
        </authorList>
    </citation>
    <scope>IDENTIFICATION</scope>
</reference>
<dbReference type="FunFam" id="2.30.39.10:FF:000003">
    <property type="entry name" value="alpha-1-antitrypsin isoform X1"/>
    <property type="match status" value="1"/>
</dbReference>
<dbReference type="Gene3D" id="3.30.497.10">
    <property type="entry name" value="Antithrombin, subunit I, domain 2"/>
    <property type="match status" value="1"/>
</dbReference>
<reference evidence="9" key="2">
    <citation type="submission" date="2025-08" db="UniProtKB">
        <authorList>
            <consortium name="Ensembl"/>
        </authorList>
    </citation>
    <scope>IDENTIFICATION</scope>
</reference>
<evidence type="ECO:0000256" key="5">
    <source>
        <dbReference type="ARBA" id="ARBA00023180"/>
    </source>
</evidence>
<dbReference type="GO" id="GO:0005615">
    <property type="term" value="C:extracellular space"/>
    <property type="evidence" value="ECO:0007669"/>
    <property type="project" value="InterPro"/>
</dbReference>
<comment type="similarity">
    <text evidence="1 6">Belongs to the serpin family.</text>
</comment>
<name>A0A670HZ66_PODMU</name>
<reference evidence="9 10" key="1">
    <citation type="journal article" date="2019" name="Proc. Natl. Acad. Sci. U.S.A.">
        <title>Regulatory changes in pterin and carotenoid genes underlie balanced color polymorphisms in the wall lizard.</title>
        <authorList>
            <person name="Andrade P."/>
            <person name="Pinho C."/>
            <person name="Perez I de Lanuza G."/>
            <person name="Afonso S."/>
            <person name="Brejcha J."/>
            <person name="Rubin C.J."/>
            <person name="Wallerman O."/>
            <person name="Pereira P."/>
            <person name="Sabatino S.J."/>
            <person name="Bellati A."/>
            <person name="Pellitteri-Rosa D."/>
            <person name="Bosakova Z."/>
            <person name="Bunikis I."/>
            <person name="Carretero M.A."/>
            <person name="Feiner N."/>
            <person name="Marsik P."/>
            <person name="Pauperio F."/>
            <person name="Salvi D."/>
            <person name="Soler L."/>
            <person name="While G.M."/>
            <person name="Uller T."/>
            <person name="Font E."/>
            <person name="Andersson L."/>
            <person name="Carneiro M."/>
        </authorList>
    </citation>
    <scope>NUCLEOTIDE SEQUENCE</scope>
</reference>
<dbReference type="InterPro" id="IPR023796">
    <property type="entry name" value="Serpin_dom"/>
</dbReference>
<dbReference type="SMART" id="SM00093">
    <property type="entry name" value="SERPIN"/>
    <property type="match status" value="1"/>
</dbReference>
<evidence type="ECO:0000313" key="9">
    <source>
        <dbReference type="Ensembl" id="ENSPMRP00000004437.1"/>
    </source>
</evidence>
<dbReference type="GeneTree" id="ENSGT00940000164389"/>
<dbReference type="InterPro" id="IPR042178">
    <property type="entry name" value="Serpin_sf_1"/>
</dbReference>
<dbReference type="InterPro" id="IPR000215">
    <property type="entry name" value="Serpin_fam"/>
</dbReference>
<dbReference type="FunFam" id="3.30.497.10:FF:000001">
    <property type="entry name" value="Serine protease inhibitor"/>
    <property type="match status" value="1"/>
</dbReference>
<dbReference type="PANTHER" id="PTHR11461:SF165">
    <property type="entry name" value="ALPHA-1-ANTITRYPSIN"/>
    <property type="match status" value="1"/>
</dbReference>
<evidence type="ECO:0000256" key="3">
    <source>
        <dbReference type="ARBA" id="ARBA00022729"/>
    </source>
</evidence>
<dbReference type="InterPro" id="IPR036186">
    <property type="entry name" value="Serpin_sf"/>
</dbReference>
<keyword evidence="10" id="KW-1185">Reference proteome</keyword>
<dbReference type="InterPro" id="IPR042185">
    <property type="entry name" value="Serpin_sf_2"/>
</dbReference>
<protein>
    <recommendedName>
        <fullName evidence="8">Serpin domain-containing protein</fullName>
    </recommendedName>
</protein>
<organism evidence="9 10">
    <name type="scientific">Podarcis muralis</name>
    <name type="common">Wall lizard</name>
    <name type="synonym">Lacerta muralis</name>
    <dbReference type="NCBI Taxonomy" id="64176"/>
    <lineage>
        <taxon>Eukaryota</taxon>
        <taxon>Metazoa</taxon>
        <taxon>Chordata</taxon>
        <taxon>Craniata</taxon>
        <taxon>Vertebrata</taxon>
        <taxon>Euteleostomi</taxon>
        <taxon>Lepidosauria</taxon>
        <taxon>Squamata</taxon>
        <taxon>Bifurcata</taxon>
        <taxon>Unidentata</taxon>
        <taxon>Episquamata</taxon>
        <taxon>Laterata</taxon>
        <taxon>Lacertibaenia</taxon>
        <taxon>Lacertidae</taxon>
        <taxon>Podarcis</taxon>
    </lineage>
</organism>
<dbReference type="GO" id="GO:0004867">
    <property type="term" value="F:serine-type endopeptidase inhibitor activity"/>
    <property type="evidence" value="ECO:0007669"/>
    <property type="project" value="UniProtKB-KW"/>
</dbReference>
<evidence type="ECO:0000313" key="10">
    <source>
        <dbReference type="Proteomes" id="UP000472272"/>
    </source>
</evidence>
<sequence length="418" mass="46373">MKPTILLSLLLIVLQVHNGYGAKDSVQERIASSIDDFALKFSKLITSRQGARKVSRQVSSLQGGKNIFFSPMSISMAFSMIGMGAKSNTEKQIYKGLGLDKIDTSMIHKGFQEFLKVLTSSNHQGMVNMGNGLYLAKGIKIATRYNKDLQNFYKSEIFAVNFKDNVVAEKQINEFVKANTKGKIREVVRGLDPNTMMVLVNYIYFKDEWEYPFVPQNTKKGDFFVDDKTTVKVNMMKKTGYFRHVRDESLSCWVIELPYKGGAVAWFVLPDKGKLEKVEDGLKGETLSKWRKSLETGTQFYLSIPKLSMATSYDLKDLLPGLGISEVFTPNADLTGITGGGNKIPIFPPVQASHKAFLDINESGTEAAAATFMSSKVGAAPGPPPVPLVFDRPYFFFLMASVDGPMLFMGKTVNPAHP</sequence>
<accession>A0A670HZ66</accession>
<dbReference type="OMA" id="QGARNIF"/>
<keyword evidence="4" id="KW-0722">Serine protease inhibitor</keyword>
<dbReference type="Ensembl" id="ENSPMRT00000004734.1">
    <property type="protein sequence ID" value="ENSPMRP00000004437.1"/>
    <property type="gene ID" value="ENSPMRG00000002942.1"/>
</dbReference>
<evidence type="ECO:0000256" key="2">
    <source>
        <dbReference type="ARBA" id="ARBA00022690"/>
    </source>
</evidence>
<evidence type="ECO:0000256" key="6">
    <source>
        <dbReference type="RuleBase" id="RU000411"/>
    </source>
</evidence>
<dbReference type="Gene3D" id="2.30.39.10">
    <property type="entry name" value="Alpha-1-antitrypsin, domain 1"/>
    <property type="match status" value="1"/>
</dbReference>
<evidence type="ECO:0000256" key="1">
    <source>
        <dbReference type="ARBA" id="ARBA00009500"/>
    </source>
</evidence>
<feature type="domain" description="Serpin" evidence="8">
    <location>
        <begin position="52"/>
        <end position="415"/>
    </location>
</feature>
<dbReference type="PANTHER" id="PTHR11461">
    <property type="entry name" value="SERINE PROTEASE INHIBITOR, SERPIN"/>
    <property type="match status" value="1"/>
</dbReference>
<proteinExistence type="inferred from homology"/>
<feature type="chain" id="PRO_5025448926" description="Serpin domain-containing protein" evidence="7">
    <location>
        <begin position="22"/>
        <end position="418"/>
    </location>
</feature>
<keyword evidence="5" id="KW-0325">Glycoprotein</keyword>
<evidence type="ECO:0000256" key="4">
    <source>
        <dbReference type="ARBA" id="ARBA00022900"/>
    </source>
</evidence>
<keyword evidence="2" id="KW-0646">Protease inhibitor</keyword>